<dbReference type="PANTHER" id="PTHR12271:SF129">
    <property type="entry name" value="PAP-ASSOCIATED DOMAIN-CONTAINING PROTEIN"/>
    <property type="match status" value="1"/>
</dbReference>
<evidence type="ECO:0000313" key="10">
    <source>
        <dbReference type="Proteomes" id="UP000008068"/>
    </source>
</evidence>
<dbReference type="SUPFAM" id="SSF81301">
    <property type="entry name" value="Nucleotidyltransferase"/>
    <property type="match status" value="1"/>
</dbReference>
<dbReference type="OrthoDB" id="2274644at2759"/>
<dbReference type="CDD" id="cd05402">
    <property type="entry name" value="NT_PAP_TUTase"/>
    <property type="match status" value="1"/>
</dbReference>
<dbReference type="STRING" id="135651.G0M977"/>
<keyword evidence="3" id="KW-0808">Transferase</keyword>
<comment type="cofactor">
    <cofactor evidence="2">
        <name>Mg(2+)</name>
        <dbReference type="ChEBI" id="CHEBI:18420"/>
    </cofactor>
</comment>
<dbReference type="HOGENOM" id="CLU_047881_0_0_1"/>
<dbReference type="InterPro" id="IPR002058">
    <property type="entry name" value="PAP_assoc"/>
</dbReference>
<evidence type="ECO:0000256" key="3">
    <source>
        <dbReference type="ARBA" id="ARBA00022679"/>
    </source>
</evidence>
<keyword evidence="5" id="KW-0460">Magnesium</keyword>
<dbReference type="eggNOG" id="KOG2277">
    <property type="taxonomic scope" value="Eukaryota"/>
</dbReference>
<keyword evidence="4" id="KW-0479">Metal-binding</keyword>
<gene>
    <name evidence="9" type="ORF">CAEBREN_25845</name>
</gene>
<dbReference type="Pfam" id="PF03828">
    <property type="entry name" value="PAP_assoc"/>
    <property type="match status" value="1"/>
</dbReference>
<dbReference type="GO" id="GO:0046872">
    <property type="term" value="F:metal ion binding"/>
    <property type="evidence" value="ECO:0007669"/>
    <property type="project" value="UniProtKB-KW"/>
</dbReference>
<evidence type="ECO:0000256" key="6">
    <source>
        <dbReference type="SAM" id="MobiDB-lite"/>
    </source>
</evidence>
<reference evidence="10" key="1">
    <citation type="submission" date="2011-07" db="EMBL/GenBank/DDBJ databases">
        <authorList>
            <consortium name="Caenorhabditis brenneri Sequencing and Analysis Consortium"/>
            <person name="Wilson R.K."/>
        </authorList>
    </citation>
    <scope>NUCLEOTIDE SEQUENCE [LARGE SCALE GENOMIC DNA]</scope>
    <source>
        <strain evidence="10">PB2801</strain>
    </source>
</reference>
<dbReference type="PANTHER" id="PTHR12271">
    <property type="entry name" value="POLY A POLYMERASE CID PAP -RELATED"/>
    <property type="match status" value="1"/>
</dbReference>
<organism evidence="10">
    <name type="scientific">Caenorhabditis brenneri</name>
    <name type="common">Nematode worm</name>
    <dbReference type="NCBI Taxonomy" id="135651"/>
    <lineage>
        <taxon>Eukaryota</taxon>
        <taxon>Metazoa</taxon>
        <taxon>Ecdysozoa</taxon>
        <taxon>Nematoda</taxon>
        <taxon>Chromadorea</taxon>
        <taxon>Rhabditida</taxon>
        <taxon>Rhabditina</taxon>
        <taxon>Rhabditomorpha</taxon>
        <taxon>Rhabditoidea</taxon>
        <taxon>Rhabditidae</taxon>
        <taxon>Peloderinae</taxon>
        <taxon>Caenorhabditis</taxon>
    </lineage>
</organism>
<proteinExistence type="predicted"/>
<sequence length="476" mass="54338">MAPQTTANVSASISKSAQSPLIKSGQQRKVAMAKHNMCGIEMPLWKDKKLSQETESFSASGAAHRQKLAEGARIVLDEMKAHFPESKVTMTGSSAAGVDIATSDLDFTMKDPTRLEETKFEKLMAIRNVLREKSTAFEKLFVTKGHTPVLQLVTKVPRVEIDVTIDNETPIRNTHLLANYGKVDARFPQLCRVIKHWAAETGVEDSRNERLNSFSVCLLLIHYLQSGVTPAVLPNLQAIFPEYNGEYEVGTGAFQDWDLLKELEGRGVPLGQNTSSVGALLQGFFKFYATFDFKNQWISIKRGTALEKKRDDQENPLEGLPDKNWCLVVEDPFLETPWNCGRTLQQMDTLERVQEEFRLAEEIIRQSHRLPFKKSIQLLRIEAEGRAKDMEIEEVESFLRSLEISRQLEESGGIQDNWDNWSGEQKEWNPNEEEPIMCPSTRIERQRPGSFWEEKKTVYRPWPEIRPKVSFDDFDV</sequence>
<evidence type="ECO:0000256" key="4">
    <source>
        <dbReference type="ARBA" id="ARBA00022723"/>
    </source>
</evidence>
<dbReference type="Gene3D" id="1.10.1410.10">
    <property type="match status" value="1"/>
</dbReference>
<evidence type="ECO:0000259" key="8">
    <source>
        <dbReference type="Pfam" id="PF22600"/>
    </source>
</evidence>
<feature type="domain" description="PAP-associated" evidence="7">
    <location>
        <begin position="276"/>
        <end position="335"/>
    </location>
</feature>
<dbReference type="InParanoid" id="G0M977"/>
<evidence type="ECO:0000313" key="9">
    <source>
        <dbReference type="EMBL" id="EGT30688.1"/>
    </source>
</evidence>
<dbReference type="Gene3D" id="3.30.460.10">
    <property type="entry name" value="Beta Polymerase, domain 2"/>
    <property type="match status" value="1"/>
</dbReference>
<dbReference type="OMA" id="QIHEWEK"/>
<accession>G0M977</accession>
<evidence type="ECO:0000259" key="7">
    <source>
        <dbReference type="Pfam" id="PF03828"/>
    </source>
</evidence>
<dbReference type="Pfam" id="PF22600">
    <property type="entry name" value="MTPAP-like_central"/>
    <property type="match status" value="1"/>
</dbReference>
<dbReference type="Proteomes" id="UP000008068">
    <property type="component" value="Unassembled WGS sequence"/>
</dbReference>
<comment type="cofactor">
    <cofactor evidence="1">
        <name>Mn(2+)</name>
        <dbReference type="ChEBI" id="CHEBI:29035"/>
    </cofactor>
</comment>
<evidence type="ECO:0000256" key="1">
    <source>
        <dbReference type="ARBA" id="ARBA00001936"/>
    </source>
</evidence>
<keyword evidence="10" id="KW-1185">Reference proteome</keyword>
<dbReference type="InterPro" id="IPR043519">
    <property type="entry name" value="NT_sf"/>
</dbReference>
<evidence type="ECO:0000256" key="2">
    <source>
        <dbReference type="ARBA" id="ARBA00001946"/>
    </source>
</evidence>
<name>G0M977_CAEBE</name>
<dbReference type="GO" id="GO:0031123">
    <property type="term" value="P:RNA 3'-end processing"/>
    <property type="evidence" value="ECO:0007669"/>
    <property type="project" value="TreeGrafter"/>
</dbReference>
<evidence type="ECO:0000256" key="5">
    <source>
        <dbReference type="ARBA" id="ARBA00022842"/>
    </source>
</evidence>
<dbReference type="InterPro" id="IPR054708">
    <property type="entry name" value="MTPAP-like_central"/>
</dbReference>
<dbReference type="SUPFAM" id="SSF81631">
    <property type="entry name" value="PAP/OAS1 substrate-binding domain"/>
    <property type="match status" value="1"/>
</dbReference>
<dbReference type="AlphaFoldDB" id="G0M977"/>
<dbReference type="GO" id="GO:1990817">
    <property type="term" value="F:poly(A) RNA polymerase activity"/>
    <property type="evidence" value="ECO:0007669"/>
    <property type="project" value="TreeGrafter"/>
</dbReference>
<protein>
    <submittedName>
        <fullName evidence="9">Uncharacterized protein</fullName>
    </submittedName>
</protein>
<feature type="region of interest" description="Disordered" evidence="6">
    <location>
        <begin position="1"/>
        <end position="25"/>
    </location>
</feature>
<dbReference type="EMBL" id="GL379787">
    <property type="protein sequence ID" value="EGT30688.1"/>
    <property type="molecule type" value="Genomic_DNA"/>
</dbReference>
<feature type="domain" description="Poly(A) RNA polymerase mitochondrial-like central palm" evidence="8">
    <location>
        <begin position="73"/>
        <end position="181"/>
    </location>
</feature>